<feature type="region of interest" description="Disordered" evidence="1">
    <location>
        <begin position="102"/>
        <end position="133"/>
    </location>
</feature>
<dbReference type="KEGG" id="rlc:K227x_22100"/>
<keyword evidence="3" id="KW-1185">Reference proteome</keyword>
<proteinExistence type="predicted"/>
<dbReference type="OrthoDB" id="236342at2"/>
<evidence type="ECO:0008006" key="4">
    <source>
        <dbReference type="Google" id="ProtNLM"/>
    </source>
</evidence>
<dbReference type="Proteomes" id="UP000318538">
    <property type="component" value="Chromosome"/>
</dbReference>
<dbReference type="InterPro" id="IPR011447">
    <property type="entry name" value="DUF1552"/>
</dbReference>
<name>A0A517N9L5_9BACT</name>
<accession>A0A517N9L5</accession>
<dbReference type="EMBL" id="CP036525">
    <property type="protein sequence ID" value="QDT03825.1"/>
    <property type="molecule type" value="Genomic_DNA"/>
</dbReference>
<protein>
    <recommendedName>
        <fullName evidence="4">DUF1552 domain-containing protein</fullName>
    </recommendedName>
</protein>
<feature type="compositionally biased region" description="Polar residues" evidence="1">
    <location>
        <begin position="114"/>
        <end position="128"/>
    </location>
</feature>
<evidence type="ECO:0000256" key="1">
    <source>
        <dbReference type="SAM" id="MobiDB-lite"/>
    </source>
</evidence>
<reference evidence="2 3" key="1">
    <citation type="submission" date="2019-02" db="EMBL/GenBank/DDBJ databases">
        <title>Deep-cultivation of Planctomycetes and their phenomic and genomic characterization uncovers novel biology.</title>
        <authorList>
            <person name="Wiegand S."/>
            <person name="Jogler M."/>
            <person name="Boedeker C."/>
            <person name="Pinto D."/>
            <person name="Vollmers J."/>
            <person name="Rivas-Marin E."/>
            <person name="Kohn T."/>
            <person name="Peeters S.H."/>
            <person name="Heuer A."/>
            <person name="Rast P."/>
            <person name="Oberbeckmann S."/>
            <person name="Bunk B."/>
            <person name="Jeske O."/>
            <person name="Meyerdierks A."/>
            <person name="Storesund J.E."/>
            <person name="Kallscheuer N."/>
            <person name="Luecker S."/>
            <person name="Lage O.M."/>
            <person name="Pohl T."/>
            <person name="Merkel B.J."/>
            <person name="Hornburger P."/>
            <person name="Mueller R.-W."/>
            <person name="Bruemmer F."/>
            <person name="Labrenz M."/>
            <person name="Spormann A.M."/>
            <person name="Op den Camp H."/>
            <person name="Overmann J."/>
            <person name="Amann R."/>
            <person name="Jetten M.S.M."/>
            <person name="Mascher T."/>
            <person name="Medema M.H."/>
            <person name="Devos D.P."/>
            <person name="Kaster A.-K."/>
            <person name="Ovreas L."/>
            <person name="Rohde M."/>
            <person name="Galperin M.Y."/>
            <person name="Jogler C."/>
        </authorList>
    </citation>
    <scope>NUCLEOTIDE SEQUENCE [LARGE SCALE GENOMIC DNA]</scope>
    <source>
        <strain evidence="2 3">K22_7</strain>
    </source>
</reference>
<dbReference type="AlphaFoldDB" id="A0A517N9L5"/>
<evidence type="ECO:0000313" key="2">
    <source>
        <dbReference type="EMBL" id="QDT03825.1"/>
    </source>
</evidence>
<dbReference type="Pfam" id="PF07586">
    <property type="entry name" value="HXXSHH"/>
    <property type="match status" value="1"/>
</dbReference>
<evidence type="ECO:0000313" key="3">
    <source>
        <dbReference type="Proteomes" id="UP000318538"/>
    </source>
</evidence>
<sequence length="540" mass="59374">MPPALPDFRTTGKRSKTAASFLWEPALHGFVDHAALLNPSIAVNSPKSSVLSRRTVLRGLGTAIALPWLEAMTRTTAVASTPGKPPVRLGYFYVPNGVHMPQWRPQPPAGGPATETQPNTNKPSSVTSDSEHRLTDLPSILQSLQNPNVIDRVCVISNLEAKHCFAKGAGHEPAGGGFLVGAHCKHSEEPEVGGISVDQLAARHIGIRTPVDSLALGIDPGHRGDHGFSGTYLSHISWRSKTMPATLELNPRELFERLFHDSRPRRPDWNAPKPTADLSRIDPIQGSILDLVREDTRSLQRQLGFADQRRLEEYLHGLRSLEQRIAQHAIDPQSHHQNSFNEDPSQRALHDGESADWIPELIIPDGRGIPTRYADHVNLMLDILTLAFQTDTTRVSSFMFSYEKSGRSYAEIMAPGSHHSTSHHQGNVDMQMELTRINTHHMELFARMLERMSQIQEGDSTLLDNVALLYGSGISDGNRHNHDDLPVLIAGGGGGVLRGGRHIAMAKPTPICNVYLEMLRAAGIDRESFGDSNDGFSRLT</sequence>
<gene>
    <name evidence="2" type="ORF">K227x_22100</name>
</gene>
<organism evidence="2 3">
    <name type="scientific">Rubripirellula lacrimiformis</name>
    <dbReference type="NCBI Taxonomy" id="1930273"/>
    <lineage>
        <taxon>Bacteria</taxon>
        <taxon>Pseudomonadati</taxon>
        <taxon>Planctomycetota</taxon>
        <taxon>Planctomycetia</taxon>
        <taxon>Pirellulales</taxon>
        <taxon>Pirellulaceae</taxon>
        <taxon>Rubripirellula</taxon>
    </lineage>
</organism>